<evidence type="ECO:0000313" key="2">
    <source>
        <dbReference type="EMBL" id="AFP11390.1"/>
    </source>
</evidence>
<dbReference type="GO" id="GO:0031573">
    <property type="term" value="P:mitotic intra-S DNA damage checkpoint signaling"/>
    <property type="evidence" value="ECO:0007669"/>
    <property type="project" value="TreeGrafter"/>
</dbReference>
<dbReference type="GO" id="GO:0006281">
    <property type="term" value="P:DNA repair"/>
    <property type="evidence" value="ECO:0007669"/>
    <property type="project" value="TreeGrafter"/>
</dbReference>
<dbReference type="GO" id="GO:0071479">
    <property type="term" value="P:cellular response to ionizing radiation"/>
    <property type="evidence" value="ECO:0007669"/>
    <property type="project" value="TreeGrafter"/>
</dbReference>
<feature type="compositionally biased region" description="Acidic residues" evidence="1">
    <location>
        <begin position="156"/>
        <end position="168"/>
    </location>
</feature>
<dbReference type="PANTHER" id="PTHR15237">
    <property type="entry name" value="DNA REPAIR PROTEIN RAD9"/>
    <property type="match status" value="1"/>
</dbReference>
<dbReference type="EMBL" id="JW878873">
    <property type="protein sequence ID" value="AFP11390.1"/>
    <property type="molecule type" value="mRNA"/>
</dbReference>
<evidence type="ECO:0000256" key="1">
    <source>
        <dbReference type="SAM" id="MobiDB-lite"/>
    </source>
</evidence>
<organism evidence="2">
    <name type="scientific">Callorhinchus milii</name>
    <name type="common">Ghost shark</name>
    <dbReference type="NCBI Taxonomy" id="7868"/>
    <lineage>
        <taxon>Eukaryota</taxon>
        <taxon>Metazoa</taxon>
        <taxon>Chordata</taxon>
        <taxon>Craniata</taxon>
        <taxon>Vertebrata</taxon>
        <taxon>Chondrichthyes</taxon>
        <taxon>Holocephali</taxon>
        <taxon>Chimaeriformes</taxon>
        <taxon>Callorhinchidae</taxon>
        <taxon>Callorhinchus</taxon>
    </lineage>
</organism>
<protein>
    <submittedName>
        <fullName evidence="2">RAD9-like A</fullName>
    </submittedName>
</protein>
<name>V9LEN9_CALMI</name>
<feature type="compositionally biased region" description="Basic and acidic residues" evidence="1">
    <location>
        <begin position="126"/>
        <end position="138"/>
    </location>
</feature>
<dbReference type="PANTHER" id="PTHR15237:SF1">
    <property type="entry name" value="CELL CYCLE CHECKPOINT CONTROL PROTEIN RAD9A"/>
    <property type="match status" value="1"/>
</dbReference>
<reference evidence="2" key="1">
    <citation type="journal article" date="2014" name="Nature">
        <title>Elephant shark genome provides unique insights into gnathostome evolution.</title>
        <authorList>
            <consortium name="International Elephant Shark Genome Sequencing Consortium"/>
            <person name="Venkatesh B."/>
            <person name="Lee A.P."/>
            <person name="Ravi V."/>
            <person name="Maurya A.K."/>
            <person name="Lian M.M."/>
            <person name="Swann J.B."/>
            <person name="Ohta Y."/>
            <person name="Flajnik M.F."/>
            <person name="Sutoh Y."/>
            <person name="Kasahara M."/>
            <person name="Hoon S."/>
            <person name="Gangu V."/>
            <person name="Roy S.W."/>
            <person name="Irimia M."/>
            <person name="Korzh V."/>
            <person name="Kondrychyn I."/>
            <person name="Lim Z.W."/>
            <person name="Tay B.H."/>
            <person name="Tohari S."/>
            <person name="Kong K.W."/>
            <person name="Ho S."/>
            <person name="Lorente-Galdos B."/>
            <person name="Quilez J."/>
            <person name="Marques-Bonet T."/>
            <person name="Raney B.J."/>
            <person name="Ingham P.W."/>
            <person name="Tay A."/>
            <person name="Hillier L.W."/>
            <person name="Minx P."/>
            <person name="Boehm T."/>
            <person name="Wilson R.K."/>
            <person name="Brenner S."/>
            <person name="Warren W.C."/>
        </authorList>
    </citation>
    <scope>NUCLEOTIDE SEQUENCE</scope>
    <source>
        <tissue evidence="2">Kidney</tissue>
    </source>
</reference>
<dbReference type="AlphaFoldDB" id="V9LEN9"/>
<proteinExistence type="evidence at transcript level"/>
<dbReference type="Pfam" id="PF04139">
    <property type="entry name" value="Rad9"/>
    <property type="match status" value="1"/>
</dbReference>
<feature type="non-terminal residue" evidence="2">
    <location>
        <position position="1"/>
    </location>
</feature>
<feature type="compositionally biased region" description="Basic and acidic residues" evidence="1">
    <location>
        <begin position="146"/>
        <end position="155"/>
    </location>
</feature>
<sequence>CFRLLLDAVMHFPPSLEEMTLGLTPHNATFHTYTHPDTEVCKTMRTEITVSAEEFEEFEVEDVVEVTFCLKELRGFLAFAETSGSLVTVSVATAGRPVLFSLSDAILDVKFLMATIAETPGVSEPPHPEVERSDRRVTESPTVRHRLVERENVETREEESDAEEDEGLEVPGTPPSKRFRTLFFGSVFSPRGDITQIVQNQEILAQNSDSESE</sequence>
<dbReference type="GO" id="GO:0030896">
    <property type="term" value="C:checkpoint clamp complex"/>
    <property type="evidence" value="ECO:0007669"/>
    <property type="project" value="InterPro"/>
</dbReference>
<accession>V9LEN9</accession>
<dbReference type="Gene3D" id="3.70.10.10">
    <property type="match status" value="1"/>
</dbReference>
<dbReference type="GO" id="GO:0000076">
    <property type="term" value="P:DNA replication checkpoint signaling"/>
    <property type="evidence" value="ECO:0007669"/>
    <property type="project" value="TreeGrafter"/>
</dbReference>
<dbReference type="InterPro" id="IPR007268">
    <property type="entry name" value="Rad9/Ddc1"/>
</dbReference>
<feature type="region of interest" description="Disordered" evidence="1">
    <location>
        <begin position="120"/>
        <end position="179"/>
    </location>
</feature>